<dbReference type="EMBL" id="BMAO01018942">
    <property type="protein sequence ID" value="GFR27324.1"/>
    <property type="molecule type" value="Genomic_DNA"/>
</dbReference>
<gene>
    <name evidence="1" type="ORF">TNCT_694561</name>
</gene>
<reference evidence="1" key="1">
    <citation type="submission" date="2020-07" db="EMBL/GenBank/DDBJ databases">
        <title>Multicomponent nature underlies the extraordinary mechanical properties of spider dragline silk.</title>
        <authorList>
            <person name="Kono N."/>
            <person name="Nakamura H."/>
            <person name="Mori M."/>
            <person name="Yoshida Y."/>
            <person name="Ohtoshi R."/>
            <person name="Malay A.D."/>
            <person name="Moran D.A.P."/>
            <person name="Tomita M."/>
            <person name="Numata K."/>
            <person name="Arakawa K."/>
        </authorList>
    </citation>
    <scope>NUCLEOTIDE SEQUENCE</scope>
</reference>
<proteinExistence type="predicted"/>
<accession>A0A8X6M0Z6</accession>
<protein>
    <submittedName>
        <fullName evidence="1">Uncharacterized protein</fullName>
    </submittedName>
</protein>
<sequence length="86" mass="9285">MLGGDATFRNARNSLANVRCAESRLLGRGAFYKLGTEHGVLKQLYSRSEFSLLQEKLLTLVSDGTEEKSLGTVASSQSLISGQGYT</sequence>
<evidence type="ECO:0000313" key="1">
    <source>
        <dbReference type="EMBL" id="GFR27324.1"/>
    </source>
</evidence>
<dbReference type="AlphaFoldDB" id="A0A8X6M0Z6"/>
<organism evidence="1 2">
    <name type="scientific">Trichonephila clavata</name>
    <name type="common">Joro spider</name>
    <name type="synonym">Nephila clavata</name>
    <dbReference type="NCBI Taxonomy" id="2740835"/>
    <lineage>
        <taxon>Eukaryota</taxon>
        <taxon>Metazoa</taxon>
        <taxon>Ecdysozoa</taxon>
        <taxon>Arthropoda</taxon>
        <taxon>Chelicerata</taxon>
        <taxon>Arachnida</taxon>
        <taxon>Araneae</taxon>
        <taxon>Araneomorphae</taxon>
        <taxon>Entelegynae</taxon>
        <taxon>Araneoidea</taxon>
        <taxon>Nephilidae</taxon>
        <taxon>Trichonephila</taxon>
    </lineage>
</organism>
<comment type="caution">
    <text evidence="1">The sequence shown here is derived from an EMBL/GenBank/DDBJ whole genome shotgun (WGS) entry which is preliminary data.</text>
</comment>
<keyword evidence="2" id="KW-1185">Reference proteome</keyword>
<dbReference type="OrthoDB" id="6422270at2759"/>
<evidence type="ECO:0000313" key="2">
    <source>
        <dbReference type="Proteomes" id="UP000887116"/>
    </source>
</evidence>
<dbReference type="Proteomes" id="UP000887116">
    <property type="component" value="Unassembled WGS sequence"/>
</dbReference>
<name>A0A8X6M0Z6_TRICU</name>